<protein>
    <submittedName>
        <fullName evidence="3">Glucose 1-dehydrogenase</fullName>
        <ecNumber evidence="3">1.1.1.47</ecNumber>
    </submittedName>
</protein>
<organism evidence="3 4">
    <name type="scientific">Caballeronia udeis</name>
    <dbReference type="NCBI Taxonomy" id="1232866"/>
    <lineage>
        <taxon>Bacteria</taxon>
        <taxon>Pseudomonadati</taxon>
        <taxon>Pseudomonadota</taxon>
        <taxon>Betaproteobacteria</taxon>
        <taxon>Burkholderiales</taxon>
        <taxon>Burkholderiaceae</taxon>
        <taxon>Caballeronia</taxon>
    </lineage>
</organism>
<dbReference type="InterPro" id="IPR002347">
    <property type="entry name" value="SDR_fam"/>
</dbReference>
<dbReference type="PROSITE" id="PS51257">
    <property type="entry name" value="PROKAR_LIPOPROTEIN"/>
    <property type="match status" value="1"/>
</dbReference>
<dbReference type="CDD" id="cd05233">
    <property type="entry name" value="SDR_c"/>
    <property type="match status" value="1"/>
</dbReference>
<dbReference type="PRINTS" id="PR00081">
    <property type="entry name" value="GDHRDH"/>
</dbReference>
<accession>A0ABW8MW01</accession>
<keyword evidence="4" id="KW-1185">Reference proteome</keyword>
<dbReference type="PANTHER" id="PTHR24321">
    <property type="entry name" value="DEHYDROGENASES, SHORT CHAIN"/>
    <property type="match status" value="1"/>
</dbReference>
<dbReference type="NCBIfam" id="NF005559">
    <property type="entry name" value="PRK07231.1"/>
    <property type="match status" value="1"/>
</dbReference>
<dbReference type="RefSeq" id="WP_404613823.1">
    <property type="nucleotide sequence ID" value="NZ_JBIYDN010000040.1"/>
</dbReference>
<evidence type="ECO:0000313" key="3">
    <source>
        <dbReference type="EMBL" id="MFK4447906.1"/>
    </source>
</evidence>
<proteinExistence type="inferred from homology"/>
<reference evidence="3 4" key="1">
    <citation type="submission" date="2024-11" db="EMBL/GenBank/DDBJ databases">
        <title>Using genomics to understand microbial adaptation to soil warming.</title>
        <authorList>
            <person name="Deangelis K.M. PhD."/>
        </authorList>
    </citation>
    <scope>NUCLEOTIDE SEQUENCE [LARGE SCALE GENOMIC DNA]</scope>
    <source>
        <strain evidence="3 4">GAS97</strain>
    </source>
</reference>
<evidence type="ECO:0000256" key="1">
    <source>
        <dbReference type="ARBA" id="ARBA00006484"/>
    </source>
</evidence>
<comment type="similarity">
    <text evidence="1">Belongs to the short-chain dehydrogenases/reductases (SDR) family.</text>
</comment>
<dbReference type="Proteomes" id="UP001620514">
    <property type="component" value="Unassembled WGS sequence"/>
</dbReference>
<dbReference type="Gene3D" id="3.40.50.720">
    <property type="entry name" value="NAD(P)-binding Rossmann-like Domain"/>
    <property type="match status" value="1"/>
</dbReference>
<gene>
    <name evidence="3" type="ORF">ABH943_007945</name>
</gene>
<comment type="caution">
    <text evidence="3">The sequence shown here is derived from an EMBL/GenBank/DDBJ whole genome shotgun (WGS) entry which is preliminary data.</text>
</comment>
<dbReference type="EMBL" id="JBIYDN010000040">
    <property type="protein sequence ID" value="MFK4447906.1"/>
    <property type="molecule type" value="Genomic_DNA"/>
</dbReference>
<evidence type="ECO:0000313" key="4">
    <source>
        <dbReference type="Proteomes" id="UP001620514"/>
    </source>
</evidence>
<dbReference type="InterPro" id="IPR020904">
    <property type="entry name" value="Sc_DH/Rdtase_CS"/>
</dbReference>
<sequence>MKKHEDKVVIVTGAAQGLGFACVERFLSDGSKVFMVDLQKDKLDELVERLGDRVSAYACDLSEISSALAADIVAKAVAVFGRVDVLVNNAGIMATADFVDFPEDVFDRTQRINVKAAFLIGQAVARQMIKQGQGGAIVNMSSVNANLAIPTAVAYAVSKGAMKQLTAVMGVSLIPHGIRVNAVGPGTILTELVTKSVMGNDQARRNLLARTPIGRCGEPAEVASVVSFLASDDASYMVGQTIYPDGGRMIVNYTVPVID</sequence>
<evidence type="ECO:0000256" key="2">
    <source>
        <dbReference type="ARBA" id="ARBA00023002"/>
    </source>
</evidence>
<dbReference type="PROSITE" id="PS00061">
    <property type="entry name" value="ADH_SHORT"/>
    <property type="match status" value="1"/>
</dbReference>
<dbReference type="SUPFAM" id="SSF51735">
    <property type="entry name" value="NAD(P)-binding Rossmann-fold domains"/>
    <property type="match status" value="1"/>
</dbReference>
<dbReference type="PANTHER" id="PTHR24321:SF8">
    <property type="entry name" value="ESTRADIOL 17-BETA-DEHYDROGENASE 8-RELATED"/>
    <property type="match status" value="1"/>
</dbReference>
<dbReference type="Pfam" id="PF13561">
    <property type="entry name" value="adh_short_C2"/>
    <property type="match status" value="1"/>
</dbReference>
<name>A0ABW8MW01_9BURK</name>
<dbReference type="EC" id="1.1.1.47" evidence="3"/>
<dbReference type="PRINTS" id="PR00080">
    <property type="entry name" value="SDRFAMILY"/>
</dbReference>
<dbReference type="InterPro" id="IPR036291">
    <property type="entry name" value="NAD(P)-bd_dom_sf"/>
</dbReference>
<keyword evidence="2 3" id="KW-0560">Oxidoreductase</keyword>
<dbReference type="GO" id="GO:0047936">
    <property type="term" value="F:glucose 1-dehydrogenase [NAD(P)+] activity"/>
    <property type="evidence" value="ECO:0007669"/>
    <property type="project" value="UniProtKB-EC"/>
</dbReference>